<dbReference type="Proteomes" id="UP001174936">
    <property type="component" value="Unassembled WGS sequence"/>
</dbReference>
<sequence length="192" mass="22052">MSPSKLKSSLQSFWNQVTRGTKTTTIPWHCCELEFEWDGNSLGHTIYISRSLVPRASRKLPSIPEDWKFAVSVQDAFVAAFDREGNEVQCGCKMTVKPVEGLTETHKLSITRRRGGRPEVTCQEHKIFVDMSVCLVADYVLSKEALEEWKERAFAARRRKHCCFEDSLCRGSRRRDIWELVTIPEEEASDLP</sequence>
<keyword evidence="2" id="KW-1185">Reference proteome</keyword>
<dbReference type="EMBL" id="JAULSV010000001">
    <property type="protein sequence ID" value="KAK0655062.1"/>
    <property type="molecule type" value="Genomic_DNA"/>
</dbReference>
<name>A0AA39YNX1_9PEZI</name>
<comment type="caution">
    <text evidence="1">The sequence shown here is derived from an EMBL/GenBank/DDBJ whole genome shotgun (WGS) entry which is preliminary data.</text>
</comment>
<evidence type="ECO:0000313" key="2">
    <source>
        <dbReference type="Proteomes" id="UP001174936"/>
    </source>
</evidence>
<protein>
    <submittedName>
        <fullName evidence="1">Uncharacterized protein</fullName>
    </submittedName>
</protein>
<reference evidence="1" key="1">
    <citation type="submission" date="2023-06" db="EMBL/GenBank/DDBJ databases">
        <title>Genome-scale phylogeny and comparative genomics of the fungal order Sordariales.</title>
        <authorList>
            <consortium name="Lawrence Berkeley National Laboratory"/>
            <person name="Hensen N."/>
            <person name="Bonometti L."/>
            <person name="Westerberg I."/>
            <person name="Brannstrom I.O."/>
            <person name="Guillou S."/>
            <person name="Cros-Aarteil S."/>
            <person name="Calhoun S."/>
            <person name="Haridas S."/>
            <person name="Kuo A."/>
            <person name="Mondo S."/>
            <person name="Pangilinan J."/>
            <person name="Riley R."/>
            <person name="Labutti K."/>
            <person name="Andreopoulos B."/>
            <person name="Lipzen A."/>
            <person name="Chen C."/>
            <person name="Yanf M."/>
            <person name="Daum C."/>
            <person name="Ng V."/>
            <person name="Clum A."/>
            <person name="Steindorff A."/>
            <person name="Ohm R."/>
            <person name="Martin F."/>
            <person name="Silar P."/>
            <person name="Natvig D."/>
            <person name="Lalanne C."/>
            <person name="Gautier V."/>
            <person name="Ament-Velasquez S.L."/>
            <person name="Kruys A."/>
            <person name="Hutchinson M.I."/>
            <person name="Powell A.J."/>
            <person name="Barry K."/>
            <person name="Miller A.N."/>
            <person name="Grigoriev I.V."/>
            <person name="Debuchy R."/>
            <person name="Gladieux P."/>
            <person name="Thoren M.H."/>
            <person name="Johannesson H."/>
        </authorList>
    </citation>
    <scope>NUCLEOTIDE SEQUENCE</scope>
    <source>
        <strain evidence="1">SMH2532-1</strain>
    </source>
</reference>
<gene>
    <name evidence="1" type="ORF">B0T16DRAFT_450802</name>
</gene>
<proteinExistence type="predicted"/>
<evidence type="ECO:0000313" key="1">
    <source>
        <dbReference type="EMBL" id="KAK0655062.1"/>
    </source>
</evidence>
<dbReference type="AlphaFoldDB" id="A0AA39YNX1"/>
<accession>A0AA39YNX1</accession>
<organism evidence="1 2">
    <name type="scientific">Cercophora newfieldiana</name>
    <dbReference type="NCBI Taxonomy" id="92897"/>
    <lineage>
        <taxon>Eukaryota</taxon>
        <taxon>Fungi</taxon>
        <taxon>Dikarya</taxon>
        <taxon>Ascomycota</taxon>
        <taxon>Pezizomycotina</taxon>
        <taxon>Sordariomycetes</taxon>
        <taxon>Sordariomycetidae</taxon>
        <taxon>Sordariales</taxon>
        <taxon>Lasiosphaeriaceae</taxon>
        <taxon>Cercophora</taxon>
    </lineage>
</organism>